<evidence type="ECO:0000313" key="2">
    <source>
        <dbReference type="Proteomes" id="UP000799754"/>
    </source>
</evidence>
<reference evidence="1" key="1">
    <citation type="journal article" date="2020" name="Stud. Mycol.">
        <title>101 Dothideomycetes genomes: a test case for predicting lifestyles and emergence of pathogens.</title>
        <authorList>
            <person name="Haridas S."/>
            <person name="Albert R."/>
            <person name="Binder M."/>
            <person name="Bloem J."/>
            <person name="Labutti K."/>
            <person name="Salamov A."/>
            <person name="Andreopoulos B."/>
            <person name="Baker S."/>
            <person name="Barry K."/>
            <person name="Bills G."/>
            <person name="Bluhm B."/>
            <person name="Cannon C."/>
            <person name="Castanera R."/>
            <person name="Culley D."/>
            <person name="Daum C."/>
            <person name="Ezra D."/>
            <person name="Gonzalez J."/>
            <person name="Henrissat B."/>
            <person name="Kuo A."/>
            <person name="Liang C."/>
            <person name="Lipzen A."/>
            <person name="Lutzoni F."/>
            <person name="Magnuson J."/>
            <person name="Mondo S."/>
            <person name="Nolan M."/>
            <person name="Ohm R."/>
            <person name="Pangilinan J."/>
            <person name="Park H.-J."/>
            <person name="Ramirez L."/>
            <person name="Alfaro M."/>
            <person name="Sun H."/>
            <person name="Tritt A."/>
            <person name="Yoshinaga Y."/>
            <person name="Zwiers L.-H."/>
            <person name="Turgeon B."/>
            <person name="Goodwin S."/>
            <person name="Spatafora J."/>
            <person name="Crous P."/>
            <person name="Grigoriev I."/>
        </authorList>
    </citation>
    <scope>NUCLEOTIDE SEQUENCE</scope>
    <source>
        <strain evidence="1">CBS 525.71</strain>
    </source>
</reference>
<proteinExistence type="predicted"/>
<comment type="caution">
    <text evidence="1">The sequence shown here is derived from an EMBL/GenBank/DDBJ whole genome shotgun (WGS) entry which is preliminary data.</text>
</comment>
<gene>
    <name evidence="1" type="ORF">BU25DRAFT_413095</name>
</gene>
<dbReference type="Proteomes" id="UP000799754">
    <property type="component" value="Unassembled WGS sequence"/>
</dbReference>
<name>A0ACB6RVJ9_9PLEO</name>
<dbReference type="EMBL" id="MU006728">
    <property type="protein sequence ID" value="KAF2624922.1"/>
    <property type="molecule type" value="Genomic_DNA"/>
</dbReference>
<accession>A0ACB6RVJ9</accession>
<protein>
    <submittedName>
        <fullName evidence="1">Uncharacterized protein</fullName>
    </submittedName>
</protein>
<evidence type="ECO:0000313" key="1">
    <source>
        <dbReference type="EMBL" id="KAF2624922.1"/>
    </source>
</evidence>
<organism evidence="1 2">
    <name type="scientific">Macroventuria anomochaeta</name>
    <dbReference type="NCBI Taxonomy" id="301207"/>
    <lineage>
        <taxon>Eukaryota</taxon>
        <taxon>Fungi</taxon>
        <taxon>Dikarya</taxon>
        <taxon>Ascomycota</taxon>
        <taxon>Pezizomycotina</taxon>
        <taxon>Dothideomycetes</taxon>
        <taxon>Pleosporomycetidae</taxon>
        <taxon>Pleosporales</taxon>
        <taxon>Pleosporineae</taxon>
        <taxon>Didymellaceae</taxon>
        <taxon>Macroventuria</taxon>
    </lineage>
</organism>
<keyword evidence="2" id="KW-1185">Reference proteome</keyword>
<sequence>MSNKTNAFFSGFMPTTTPANSTSQLLTYTIRVPDDKPIWFYCSQGKHCQEGMVGAINAYVYIPQASGPP</sequence>